<proteinExistence type="predicted"/>
<dbReference type="Pfam" id="PF14273">
    <property type="entry name" value="DUF4360"/>
    <property type="match status" value="1"/>
</dbReference>
<feature type="non-terminal residue" evidence="1">
    <location>
        <position position="1"/>
    </location>
</feature>
<dbReference type="PANTHER" id="PTHR38847:SF1">
    <property type="entry name" value="PSEUDOURIDINE SYNTHASE RSUA_RLUA-LIKE DOMAIN-CONTAINING PROTEIN"/>
    <property type="match status" value="1"/>
</dbReference>
<accession>A0A6G1HWN0</accession>
<organism evidence="1 2">
    <name type="scientific">Trichodelitschia bisporula</name>
    <dbReference type="NCBI Taxonomy" id="703511"/>
    <lineage>
        <taxon>Eukaryota</taxon>
        <taxon>Fungi</taxon>
        <taxon>Dikarya</taxon>
        <taxon>Ascomycota</taxon>
        <taxon>Pezizomycotina</taxon>
        <taxon>Dothideomycetes</taxon>
        <taxon>Dothideomycetes incertae sedis</taxon>
        <taxon>Phaeotrichales</taxon>
        <taxon>Phaeotrichaceae</taxon>
        <taxon>Trichodelitschia</taxon>
    </lineage>
</organism>
<keyword evidence="2" id="KW-1185">Reference proteome</keyword>
<protein>
    <recommendedName>
        <fullName evidence="3">DUF4360 domain-containing protein</fullName>
    </recommendedName>
</protein>
<dbReference type="EMBL" id="ML996695">
    <property type="protein sequence ID" value="KAF2400247.1"/>
    <property type="molecule type" value="Genomic_DNA"/>
</dbReference>
<dbReference type="Proteomes" id="UP000799640">
    <property type="component" value="Unassembled WGS sequence"/>
</dbReference>
<evidence type="ECO:0008006" key="3">
    <source>
        <dbReference type="Google" id="ProtNLM"/>
    </source>
</evidence>
<dbReference type="OrthoDB" id="152248at2759"/>
<gene>
    <name evidence="1" type="ORF">EJ06DRAFT_577531</name>
</gene>
<evidence type="ECO:0000313" key="1">
    <source>
        <dbReference type="EMBL" id="KAF2400247.1"/>
    </source>
</evidence>
<evidence type="ECO:0000313" key="2">
    <source>
        <dbReference type="Proteomes" id="UP000799640"/>
    </source>
</evidence>
<dbReference type="PANTHER" id="PTHR38847">
    <property type="match status" value="1"/>
</dbReference>
<dbReference type="AlphaFoldDB" id="A0A6G1HWN0"/>
<dbReference type="InterPro" id="IPR025649">
    <property type="entry name" value="DUF4360"/>
</dbReference>
<name>A0A6G1HWN0_9PEZI</name>
<reference evidence="1" key="1">
    <citation type="journal article" date="2020" name="Stud. Mycol.">
        <title>101 Dothideomycetes genomes: a test case for predicting lifestyles and emergence of pathogens.</title>
        <authorList>
            <person name="Haridas S."/>
            <person name="Albert R."/>
            <person name="Binder M."/>
            <person name="Bloem J."/>
            <person name="Labutti K."/>
            <person name="Salamov A."/>
            <person name="Andreopoulos B."/>
            <person name="Baker S."/>
            <person name="Barry K."/>
            <person name="Bills G."/>
            <person name="Bluhm B."/>
            <person name="Cannon C."/>
            <person name="Castanera R."/>
            <person name="Culley D."/>
            <person name="Daum C."/>
            <person name="Ezra D."/>
            <person name="Gonzalez J."/>
            <person name="Henrissat B."/>
            <person name="Kuo A."/>
            <person name="Liang C."/>
            <person name="Lipzen A."/>
            <person name="Lutzoni F."/>
            <person name="Magnuson J."/>
            <person name="Mondo S."/>
            <person name="Nolan M."/>
            <person name="Ohm R."/>
            <person name="Pangilinan J."/>
            <person name="Park H.-J."/>
            <person name="Ramirez L."/>
            <person name="Alfaro M."/>
            <person name="Sun H."/>
            <person name="Tritt A."/>
            <person name="Yoshinaga Y."/>
            <person name="Zwiers L.-H."/>
            <person name="Turgeon B."/>
            <person name="Goodwin S."/>
            <person name="Spatafora J."/>
            <person name="Crous P."/>
            <person name="Grigoriev I."/>
        </authorList>
    </citation>
    <scope>NUCLEOTIDE SEQUENCE</scope>
    <source>
        <strain evidence="1">CBS 262.69</strain>
    </source>
</reference>
<sequence>PPPPQVVIRSVSYGGSGCPDGSASVSISSDRTTLNLIFDSFQAYIGPAVSITQNRHNCQMNIDLDVPTGWTWSVWSVDQRGYLQLDPGVSATLAATYYFSGQTKQSRLARTFTGPYAGDYLKRDQADVAIWSPCSGSGMFNVNQAVGLTTSKCLGGGAGDG</sequence>